<dbReference type="AlphaFoldDB" id="A0A433RXG7"/>
<reference evidence="2 3" key="1">
    <citation type="submission" date="2014-11" db="EMBL/GenBank/DDBJ databases">
        <title>Genome sequence and analysis of novel Kurthia sp.</title>
        <authorList>
            <person name="Lawson J.N."/>
            <person name="Gonzalez J.E."/>
            <person name="Rinauldi L."/>
            <person name="Xuan Z."/>
            <person name="Firman A."/>
            <person name="Shaddox L."/>
            <person name="Trudeau A."/>
            <person name="Shah S."/>
            <person name="Reiman D."/>
        </authorList>
    </citation>
    <scope>NUCLEOTIDE SEQUENCE [LARGE SCALE GENOMIC DNA]</scope>
    <source>
        <strain evidence="2 3">3B1D</strain>
    </source>
</reference>
<gene>
    <name evidence="2" type="ORF">QI30_03320</name>
</gene>
<dbReference type="PANTHER" id="PTHR34448:SF1">
    <property type="entry name" value="BLL6088 PROTEIN"/>
    <property type="match status" value="1"/>
</dbReference>
<keyword evidence="2" id="KW-0378">Hydrolase</keyword>
<dbReference type="Pfam" id="PF02073">
    <property type="entry name" value="Peptidase_M29"/>
    <property type="match status" value="1"/>
</dbReference>
<protein>
    <submittedName>
        <fullName evidence="2">Aminopeptidase</fullName>
    </submittedName>
</protein>
<accession>A0A433RXG7</accession>
<dbReference type="SUPFAM" id="SSF144052">
    <property type="entry name" value="Thermophilic metalloprotease-like"/>
    <property type="match status" value="1"/>
</dbReference>
<evidence type="ECO:0000256" key="1">
    <source>
        <dbReference type="ARBA" id="ARBA00022723"/>
    </source>
</evidence>
<sequence length="303" mass="32617">MQQMKTTIEGLLVNNFSFDERARFYVLTDNTTKQLGLAFADGLRENGYAVTAEVMEDRTKNGEEPPEDIAKKWYDFTAVFCLTRYSLTHTVARKEANKRGVSVITMPGITEDIFYHGAMTADYSKVEQETLVRTAQLSEATAVTIRTGGQYELHIPVKGRAGYPSTGVFKKPAASGNLPSGEAYIAPVEGKASGQVLITGSIASIGLVKAPVLLTIEQGQLVSASGKQGAQLLALLGDGLGRNLAELGIGTNYKARIIGTILEDEKAYDTIHVAFGSNHTFGGTVNAGVHIDCVTKNPEIIFH</sequence>
<keyword evidence="2" id="KW-0031">Aminopeptidase</keyword>
<dbReference type="OrthoDB" id="9803993at2"/>
<dbReference type="EMBL" id="JTFC01000009">
    <property type="protein sequence ID" value="RUS57957.1"/>
    <property type="molecule type" value="Genomic_DNA"/>
</dbReference>
<comment type="caution">
    <text evidence="2">The sequence shown here is derived from an EMBL/GenBank/DDBJ whole genome shotgun (WGS) entry which is preliminary data.</text>
</comment>
<dbReference type="PANTHER" id="PTHR34448">
    <property type="entry name" value="AMINOPEPTIDASE"/>
    <property type="match status" value="1"/>
</dbReference>
<proteinExistence type="predicted"/>
<organism evidence="2 3">
    <name type="scientific">Candidatus Kurthia intestinigallinarum</name>
    <dbReference type="NCBI Taxonomy" id="1562256"/>
    <lineage>
        <taxon>Bacteria</taxon>
        <taxon>Bacillati</taxon>
        <taxon>Bacillota</taxon>
        <taxon>Bacilli</taxon>
        <taxon>Bacillales</taxon>
        <taxon>Caryophanaceae</taxon>
        <taxon>Kurthia</taxon>
    </lineage>
</organism>
<dbReference type="GO" id="GO:0006508">
    <property type="term" value="P:proteolysis"/>
    <property type="evidence" value="ECO:0007669"/>
    <property type="project" value="InterPro"/>
</dbReference>
<dbReference type="RefSeq" id="WP_126989535.1">
    <property type="nucleotide sequence ID" value="NZ_JTFC01000009.1"/>
</dbReference>
<evidence type="ECO:0000313" key="2">
    <source>
        <dbReference type="EMBL" id="RUS57957.1"/>
    </source>
</evidence>
<keyword evidence="1" id="KW-0479">Metal-binding</keyword>
<dbReference type="Proteomes" id="UP000288623">
    <property type="component" value="Unassembled WGS sequence"/>
</dbReference>
<evidence type="ECO:0000313" key="3">
    <source>
        <dbReference type="Proteomes" id="UP000288623"/>
    </source>
</evidence>
<keyword evidence="2" id="KW-0645">Protease</keyword>
<keyword evidence="3" id="KW-1185">Reference proteome</keyword>
<dbReference type="InterPro" id="IPR000787">
    <property type="entry name" value="Peptidase_M29"/>
</dbReference>
<dbReference type="GO" id="GO:0004177">
    <property type="term" value="F:aminopeptidase activity"/>
    <property type="evidence" value="ECO:0007669"/>
    <property type="project" value="UniProtKB-KW"/>
</dbReference>
<dbReference type="InterPro" id="IPR052170">
    <property type="entry name" value="M29_Exopeptidase"/>
</dbReference>
<name>A0A433RXG7_9BACL</name>
<dbReference type="GO" id="GO:0046872">
    <property type="term" value="F:metal ion binding"/>
    <property type="evidence" value="ECO:0007669"/>
    <property type="project" value="UniProtKB-KW"/>
</dbReference>